<organism evidence="3 4">
    <name type="scientific">Marinimicrobium koreense</name>
    <dbReference type="NCBI Taxonomy" id="306545"/>
    <lineage>
        <taxon>Bacteria</taxon>
        <taxon>Pseudomonadati</taxon>
        <taxon>Pseudomonadota</taxon>
        <taxon>Gammaproteobacteria</taxon>
        <taxon>Cellvibrionales</taxon>
        <taxon>Cellvibrionaceae</taxon>
        <taxon>Marinimicrobium</taxon>
    </lineage>
</organism>
<evidence type="ECO:0000313" key="4">
    <source>
        <dbReference type="Proteomes" id="UP000273643"/>
    </source>
</evidence>
<dbReference type="GO" id="GO:0005829">
    <property type="term" value="C:cytosol"/>
    <property type="evidence" value="ECO:0007669"/>
    <property type="project" value="TreeGrafter"/>
</dbReference>
<reference evidence="3 4" key="1">
    <citation type="submission" date="2018-11" db="EMBL/GenBank/DDBJ databases">
        <title>Genomic Encyclopedia of Type Strains, Phase IV (KMG-IV): sequencing the most valuable type-strain genomes for metagenomic binning, comparative biology and taxonomic classification.</title>
        <authorList>
            <person name="Goeker M."/>
        </authorList>
    </citation>
    <scope>NUCLEOTIDE SEQUENCE [LARGE SCALE GENOMIC DNA]</scope>
    <source>
        <strain evidence="3 4">DSM 16974</strain>
    </source>
</reference>
<dbReference type="RefSeq" id="WP_211331068.1">
    <property type="nucleotide sequence ID" value="NZ_RJUK01000001.1"/>
</dbReference>
<accession>A0A3N1P418</accession>
<dbReference type="EMBL" id="RJUK01000001">
    <property type="protein sequence ID" value="ROQ21460.1"/>
    <property type="molecule type" value="Genomic_DNA"/>
</dbReference>
<sequence>MNEKSPADTEKALTAGSLRDHFLIAMPGMLDRNFAHSITYICEHSDEGAMGLVLNNAMPLTLGDIFSQLELGDEQRLGDRTVLAGGPVQVERGFVVHNDTSRWQSTLSVADDVSLSASRDILEALAEGRGPENFIIALGYAGWEAGQLEDEIAANAWLTMPADRHILFHTPSEQRWAAAANHLGFDLNLISATAGHA</sequence>
<comment type="similarity">
    <text evidence="1 2">Belongs to the UPF0301 (AlgH) family.</text>
</comment>
<gene>
    <name evidence="3" type="ORF">EDC38_2084</name>
</gene>
<evidence type="ECO:0000256" key="1">
    <source>
        <dbReference type="ARBA" id="ARBA00009600"/>
    </source>
</evidence>
<dbReference type="AlphaFoldDB" id="A0A3N1P418"/>
<evidence type="ECO:0000256" key="2">
    <source>
        <dbReference type="HAMAP-Rule" id="MF_00758"/>
    </source>
</evidence>
<dbReference type="SUPFAM" id="SSF143456">
    <property type="entry name" value="VC0467-like"/>
    <property type="match status" value="1"/>
</dbReference>
<dbReference type="Pfam" id="PF02622">
    <property type="entry name" value="DUF179"/>
    <property type="match status" value="1"/>
</dbReference>
<proteinExistence type="inferred from homology"/>
<dbReference type="PANTHER" id="PTHR30327:SF1">
    <property type="entry name" value="UPF0301 PROTEIN YQGE"/>
    <property type="match status" value="1"/>
</dbReference>
<comment type="caution">
    <text evidence="3">The sequence shown here is derived from an EMBL/GenBank/DDBJ whole genome shotgun (WGS) entry which is preliminary data.</text>
</comment>
<dbReference type="PANTHER" id="PTHR30327">
    <property type="entry name" value="UNCHARACTERIZED PROTEIN YQGE"/>
    <property type="match status" value="1"/>
</dbReference>
<dbReference type="InterPro" id="IPR003774">
    <property type="entry name" value="AlgH-like"/>
</dbReference>
<dbReference type="HAMAP" id="MF_00758">
    <property type="entry name" value="UPF0301"/>
    <property type="match status" value="1"/>
</dbReference>
<keyword evidence="4" id="KW-1185">Reference proteome</keyword>
<dbReference type="Proteomes" id="UP000273643">
    <property type="component" value="Unassembled WGS sequence"/>
</dbReference>
<protein>
    <recommendedName>
        <fullName evidence="2">UPF0301 protein EDC38_2084</fullName>
    </recommendedName>
</protein>
<dbReference type="NCBIfam" id="NF001266">
    <property type="entry name" value="PRK00228.1-1"/>
    <property type="match status" value="1"/>
</dbReference>
<name>A0A3N1P418_9GAMM</name>
<dbReference type="Gene3D" id="3.40.1740.10">
    <property type="entry name" value="VC0467-like"/>
    <property type="match status" value="1"/>
</dbReference>
<evidence type="ECO:0000313" key="3">
    <source>
        <dbReference type="EMBL" id="ROQ21460.1"/>
    </source>
</evidence>